<dbReference type="GO" id="GO:0006082">
    <property type="term" value="P:organic acid metabolic process"/>
    <property type="evidence" value="ECO:0007669"/>
    <property type="project" value="TreeGrafter"/>
</dbReference>
<dbReference type="CDD" id="cd11026">
    <property type="entry name" value="CYP2"/>
    <property type="match status" value="1"/>
</dbReference>
<dbReference type="Proteomes" id="UP000886611">
    <property type="component" value="Unassembled WGS sequence"/>
</dbReference>
<keyword evidence="7" id="KW-0503">Monooxygenase</keyword>
<dbReference type="SUPFAM" id="SSF48264">
    <property type="entry name" value="Cytochrome P450"/>
    <property type="match status" value="1"/>
</dbReference>
<comment type="caution">
    <text evidence="9">The sequence shown here is derived from an EMBL/GenBank/DDBJ whole genome shotgun (WGS) entry which is preliminary data.</text>
</comment>
<evidence type="ECO:0000313" key="10">
    <source>
        <dbReference type="Proteomes" id="UP000886611"/>
    </source>
</evidence>
<evidence type="ECO:0000256" key="7">
    <source>
        <dbReference type="RuleBase" id="RU000461"/>
    </source>
</evidence>
<comment type="similarity">
    <text evidence="2 7">Belongs to the cytochrome P450 family.</text>
</comment>
<dbReference type="InterPro" id="IPR036396">
    <property type="entry name" value="Cyt_P450_sf"/>
</dbReference>
<dbReference type="InterPro" id="IPR050182">
    <property type="entry name" value="Cytochrome_P450_fam2"/>
</dbReference>
<dbReference type="PANTHER" id="PTHR24300">
    <property type="entry name" value="CYTOCHROME P450 508A4-RELATED"/>
    <property type="match status" value="1"/>
</dbReference>
<keyword evidence="5 6" id="KW-0408">Iron</keyword>
<evidence type="ECO:0000313" key="9">
    <source>
        <dbReference type="EMBL" id="KAG2461213.1"/>
    </source>
</evidence>
<reference evidence="9 10" key="1">
    <citation type="journal article" date="2021" name="Cell">
        <title>Tracing the genetic footprints of vertebrate landing in non-teleost ray-finned fishes.</title>
        <authorList>
            <person name="Bi X."/>
            <person name="Wang K."/>
            <person name="Yang L."/>
            <person name="Pan H."/>
            <person name="Jiang H."/>
            <person name="Wei Q."/>
            <person name="Fang M."/>
            <person name="Yu H."/>
            <person name="Zhu C."/>
            <person name="Cai Y."/>
            <person name="He Y."/>
            <person name="Gan X."/>
            <person name="Zeng H."/>
            <person name="Yu D."/>
            <person name="Zhu Y."/>
            <person name="Jiang H."/>
            <person name="Qiu Q."/>
            <person name="Yang H."/>
            <person name="Zhang Y.E."/>
            <person name="Wang W."/>
            <person name="Zhu M."/>
            <person name="He S."/>
            <person name="Zhang G."/>
        </authorList>
    </citation>
    <scope>NUCLEOTIDE SEQUENCE [LARGE SCALE GENOMIC DNA]</scope>
    <source>
        <strain evidence="9">Bchr_013</strain>
    </source>
</reference>
<dbReference type="GO" id="GO:0005506">
    <property type="term" value="F:iron ion binding"/>
    <property type="evidence" value="ECO:0007669"/>
    <property type="project" value="InterPro"/>
</dbReference>
<accession>A0A8X7X4N4</accession>
<dbReference type="Pfam" id="PF00067">
    <property type="entry name" value="p450"/>
    <property type="match status" value="2"/>
</dbReference>
<dbReference type="Gene3D" id="1.10.630.10">
    <property type="entry name" value="Cytochrome P450"/>
    <property type="match status" value="1"/>
</dbReference>
<dbReference type="GO" id="GO:0006805">
    <property type="term" value="P:xenobiotic metabolic process"/>
    <property type="evidence" value="ECO:0007669"/>
    <property type="project" value="TreeGrafter"/>
</dbReference>
<keyword evidence="4 6" id="KW-0479">Metal-binding</keyword>
<dbReference type="PRINTS" id="PR00463">
    <property type="entry name" value="EP450I"/>
</dbReference>
<proteinExistence type="inferred from homology"/>
<evidence type="ECO:0000256" key="2">
    <source>
        <dbReference type="ARBA" id="ARBA00010617"/>
    </source>
</evidence>
<dbReference type="AlphaFoldDB" id="A0A8X7X4N4"/>
<organism evidence="9 10">
    <name type="scientific">Polypterus senegalus</name>
    <name type="common">Senegal bichir</name>
    <dbReference type="NCBI Taxonomy" id="55291"/>
    <lineage>
        <taxon>Eukaryota</taxon>
        <taxon>Metazoa</taxon>
        <taxon>Chordata</taxon>
        <taxon>Craniata</taxon>
        <taxon>Vertebrata</taxon>
        <taxon>Euteleostomi</taxon>
        <taxon>Actinopterygii</taxon>
        <taxon>Polypteriformes</taxon>
        <taxon>Polypteridae</taxon>
        <taxon>Polypterus</taxon>
    </lineage>
</organism>
<dbReference type="InterPro" id="IPR017972">
    <property type="entry name" value="Cyt_P450_CS"/>
</dbReference>
<keyword evidence="3 6" id="KW-0349">Heme</keyword>
<feature type="region of interest" description="Disordered" evidence="8">
    <location>
        <begin position="1"/>
        <end position="30"/>
    </location>
</feature>
<dbReference type="EMBL" id="JAATIS010004524">
    <property type="protein sequence ID" value="KAG2461213.1"/>
    <property type="molecule type" value="Genomic_DNA"/>
</dbReference>
<dbReference type="GO" id="GO:0016712">
    <property type="term" value="F:oxidoreductase activity, acting on paired donors, with incorporation or reduction of molecular oxygen, reduced flavin or flavoprotein as one donor, and incorporation of one atom of oxygen"/>
    <property type="evidence" value="ECO:0007669"/>
    <property type="project" value="TreeGrafter"/>
</dbReference>
<evidence type="ECO:0000256" key="1">
    <source>
        <dbReference type="ARBA" id="ARBA00001971"/>
    </source>
</evidence>
<dbReference type="PRINTS" id="PR00385">
    <property type="entry name" value="P450"/>
</dbReference>
<name>A0A8X7X4N4_POLSE</name>
<keyword evidence="7" id="KW-0560">Oxidoreductase</keyword>
<dbReference type="PROSITE" id="PS00086">
    <property type="entry name" value="CYTOCHROME_P450"/>
    <property type="match status" value="1"/>
</dbReference>
<dbReference type="PANTHER" id="PTHR24300:SF177">
    <property type="entry name" value="CYTOCHROME P450 2J2"/>
    <property type="match status" value="1"/>
</dbReference>
<evidence type="ECO:0000256" key="4">
    <source>
        <dbReference type="ARBA" id="ARBA00022723"/>
    </source>
</evidence>
<feature type="binding site" description="axial binding residue" evidence="6">
    <location>
        <position position="461"/>
    </location>
    <ligand>
        <name>heme</name>
        <dbReference type="ChEBI" id="CHEBI:30413"/>
    </ligand>
    <ligandPart>
        <name>Fe</name>
        <dbReference type="ChEBI" id="CHEBI:18248"/>
    </ligandPart>
</feature>
<sequence length="514" mass="59449">MKRAGAGVSEQEEQARECEGRQPGGEPLERVVGLHSGGRQKRSLQLAQKYGNVFSLRLGRSRIVVVNGYKMAKEALVNQPDAILGRSEDPVFKRINKLYGVVLSSGYRWKQNRRFMLTTLRNFGVGKSSLEFSITEEFKHFQLAIQEEQGRPFDPHFLINNVVSNIICSIVFGRRFEYSDQRFQELLHLIYEALYLEGTIWAELYNAFPTIMKVLPGRHHVMFSDYDKVVEFLRTEIEEHKKHLDPEAPRDFIDCYLEEIEKRKEDMEAEFHEENLSYCLLDLFVAGTETTSTTLRWALLYMMKYPDVQEVRRMRFVVSRSRPFQEEEEDTMGCRKLTATPAFVSVEKVQKEIDAILGRDQPPSMQDRNSLPYTNAVIHEIQRMADVIPLNQARQAIEDMSLGGHFIPKDTAVIINLNSVLFDEEEWEDPSTFKPEHFLDASGKFLRRDAFFVFSAGKRSCVGEPLARMELFLFFTSLLQKFTFLPPEGLEPSLDFQKGITRVPVSFKIRAIPR</sequence>
<dbReference type="InterPro" id="IPR001128">
    <property type="entry name" value="Cyt_P450"/>
</dbReference>
<keyword evidence="10" id="KW-1185">Reference proteome</keyword>
<dbReference type="GO" id="GO:0005737">
    <property type="term" value="C:cytoplasm"/>
    <property type="evidence" value="ECO:0007669"/>
    <property type="project" value="TreeGrafter"/>
</dbReference>
<evidence type="ECO:0000256" key="6">
    <source>
        <dbReference type="PIRSR" id="PIRSR602401-1"/>
    </source>
</evidence>
<feature type="non-terminal residue" evidence="9">
    <location>
        <position position="1"/>
    </location>
</feature>
<evidence type="ECO:0000256" key="5">
    <source>
        <dbReference type="ARBA" id="ARBA00023004"/>
    </source>
</evidence>
<evidence type="ECO:0000256" key="8">
    <source>
        <dbReference type="SAM" id="MobiDB-lite"/>
    </source>
</evidence>
<evidence type="ECO:0000256" key="3">
    <source>
        <dbReference type="ARBA" id="ARBA00022617"/>
    </source>
</evidence>
<comment type="cofactor">
    <cofactor evidence="1 6">
        <name>heme</name>
        <dbReference type="ChEBI" id="CHEBI:30413"/>
    </cofactor>
</comment>
<gene>
    <name evidence="9" type="primary">Cyp2j2_6</name>
    <name evidence="9" type="ORF">GTO96_0008980</name>
</gene>
<dbReference type="GO" id="GO:0020037">
    <property type="term" value="F:heme binding"/>
    <property type="evidence" value="ECO:0007669"/>
    <property type="project" value="InterPro"/>
</dbReference>
<protein>
    <submittedName>
        <fullName evidence="9">CP2J2 protein</fullName>
    </submittedName>
</protein>
<feature type="non-terminal residue" evidence="9">
    <location>
        <position position="514"/>
    </location>
</feature>
<dbReference type="InterPro" id="IPR002401">
    <property type="entry name" value="Cyt_P450_E_grp-I"/>
</dbReference>